<keyword evidence="1" id="KW-0812">Transmembrane</keyword>
<name>A0A8T3VPR5_9EURY</name>
<feature type="domain" description="2TM" evidence="2">
    <location>
        <begin position="7"/>
        <end position="84"/>
    </location>
</feature>
<evidence type="ECO:0000256" key="1">
    <source>
        <dbReference type="SAM" id="Phobius"/>
    </source>
</evidence>
<dbReference type="Pfam" id="PF13239">
    <property type="entry name" value="2TM"/>
    <property type="match status" value="1"/>
</dbReference>
<feature type="transmembrane region" description="Helical" evidence="1">
    <location>
        <begin position="21"/>
        <end position="38"/>
    </location>
</feature>
<dbReference type="InterPro" id="IPR025698">
    <property type="entry name" value="2TM_dom"/>
</dbReference>
<accession>A0A8T3VPR5</accession>
<gene>
    <name evidence="3" type="ORF">E7Z74_08685</name>
</gene>
<reference evidence="3" key="1">
    <citation type="submission" date="2019-04" db="EMBL/GenBank/DDBJ databases">
        <title>Evolution of Biomass-Degrading Anaerobic Consortia Revealed by Metagenomics.</title>
        <authorList>
            <person name="Peng X."/>
        </authorList>
    </citation>
    <scope>NUCLEOTIDE SEQUENCE</scope>
    <source>
        <strain evidence="3">SIG13</strain>
    </source>
</reference>
<evidence type="ECO:0000259" key="2">
    <source>
        <dbReference type="Pfam" id="PF13239"/>
    </source>
</evidence>
<evidence type="ECO:0000313" key="3">
    <source>
        <dbReference type="EMBL" id="MBE6511311.1"/>
    </source>
</evidence>
<sequence>MNDYDRVAQRVDKKIHFYRNFIAYVIVNAFLAMVNYFASPDFWWVLFPVIFWGIGVFADFLKAFVFAGTFDEEYRQRKIAEEMEKMKL</sequence>
<dbReference type="AlphaFoldDB" id="A0A8T3VPR5"/>
<comment type="caution">
    <text evidence="3">The sequence shown here is derived from an EMBL/GenBank/DDBJ whole genome shotgun (WGS) entry which is preliminary data.</text>
</comment>
<evidence type="ECO:0000313" key="4">
    <source>
        <dbReference type="Proteomes" id="UP000713479"/>
    </source>
</evidence>
<keyword evidence="1" id="KW-1133">Transmembrane helix</keyword>
<organism evidence="3 4">
    <name type="scientific">Methanobrevibacter millerae</name>
    <dbReference type="NCBI Taxonomy" id="230361"/>
    <lineage>
        <taxon>Archaea</taxon>
        <taxon>Methanobacteriati</taxon>
        <taxon>Methanobacteriota</taxon>
        <taxon>Methanomada group</taxon>
        <taxon>Methanobacteria</taxon>
        <taxon>Methanobacteriales</taxon>
        <taxon>Methanobacteriaceae</taxon>
        <taxon>Methanobrevibacter</taxon>
    </lineage>
</organism>
<proteinExistence type="predicted"/>
<dbReference type="EMBL" id="SUTF01000012">
    <property type="protein sequence ID" value="MBE6511311.1"/>
    <property type="molecule type" value="Genomic_DNA"/>
</dbReference>
<dbReference type="Proteomes" id="UP000713479">
    <property type="component" value="Unassembled WGS sequence"/>
</dbReference>
<protein>
    <submittedName>
        <fullName evidence="3">2TM domain-containing protein</fullName>
    </submittedName>
</protein>
<feature type="transmembrane region" description="Helical" evidence="1">
    <location>
        <begin position="44"/>
        <end position="68"/>
    </location>
</feature>
<keyword evidence="1" id="KW-0472">Membrane</keyword>